<evidence type="ECO:0000313" key="2">
    <source>
        <dbReference type="Proteomes" id="UP001285908"/>
    </source>
</evidence>
<organism evidence="1 2">
    <name type="scientific">Neurospora hispaniola</name>
    <dbReference type="NCBI Taxonomy" id="588809"/>
    <lineage>
        <taxon>Eukaryota</taxon>
        <taxon>Fungi</taxon>
        <taxon>Dikarya</taxon>
        <taxon>Ascomycota</taxon>
        <taxon>Pezizomycotina</taxon>
        <taxon>Sordariomycetes</taxon>
        <taxon>Sordariomycetidae</taxon>
        <taxon>Sordariales</taxon>
        <taxon>Sordariaceae</taxon>
        <taxon>Neurospora</taxon>
    </lineage>
</organism>
<proteinExistence type="predicted"/>
<dbReference type="GeneID" id="87872465"/>
<dbReference type="EMBL" id="JAULSX010000003">
    <property type="protein sequence ID" value="KAK3494142.1"/>
    <property type="molecule type" value="Genomic_DNA"/>
</dbReference>
<reference evidence="1 2" key="1">
    <citation type="journal article" date="2023" name="Mol. Phylogenet. Evol.">
        <title>Genome-scale phylogeny and comparative genomics of the fungal order Sordariales.</title>
        <authorList>
            <person name="Hensen N."/>
            <person name="Bonometti L."/>
            <person name="Westerberg I."/>
            <person name="Brannstrom I.O."/>
            <person name="Guillou S."/>
            <person name="Cros-Aarteil S."/>
            <person name="Calhoun S."/>
            <person name="Haridas S."/>
            <person name="Kuo A."/>
            <person name="Mondo S."/>
            <person name="Pangilinan J."/>
            <person name="Riley R."/>
            <person name="LaButti K."/>
            <person name="Andreopoulos B."/>
            <person name="Lipzen A."/>
            <person name="Chen C."/>
            <person name="Yan M."/>
            <person name="Daum C."/>
            <person name="Ng V."/>
            <person name="Clum A."/>
            <person name="Steindorff A."/>
            <person name="Ohm R.A."/>
            <person name="Martin F."/>
            <person name="Silar P."/>
            <person name="Natvig D.O."/>
            <person name="Lalanne C."/>
            <person name="Gautier V."/>
            <person name="Ament-Velasquez S.L."/>
            <person name="Kruys A."/>
            <person name="Hutchinson M.I."/>
            <person name="Powell A.J."/>
            <person name="Barry K."/>
            <person name="Miller A.N."/>
            <person name="Grigoriev I.V."/>
            <person name="Debuchy R."/>
            <person name="Gladieux P."/>
            <person name="Hiltunen Thoren M."/>
            <person name="Johannesson H."/>
        </authorList>
    </citation>
    <scope>NUCLEOTIDE SEQUENCE [LARGE SCALE GENOMIC DNA]</scope>
    <source>
        <strain evidence="1 2">FGSC 10403</strain>
    </source>
</reference>
<dbReference type="AlphaFoldDB" id="A0AAJ0MRX7"/>
<accession>A0AAJ0MRX7</accession>
<dbReference type="Proteomes" id="UP001285908">
    <property type="component" value="Unassembled WGS sequence"/>
</dbReference>
<evidence type="ECO:0000313" key="1">
    <source>
        <dbReference type="EMBL" id="KAK3494142.1"/>
    </source>
</evidence>
<comment type="caution">
    <text evidence="1">The sequence shown here is derived from an EMBL/GenBank/DDBJ whole genome shotgun (WGS) entry which is preliminary data.</text>
</comment>
<keyword evidence="2" id="KW-1185">Reference proteome</keyword>
<name>A0AAJ0MRX7_9PEZI</name>
<sequence length="249" mass="27342">MSWYGFQCSPLHGPLPSPHLVFGPSGCYAPTSQVPETRTKKSHGRLAFPGPTSFNRGLGMNSCTERGRPLRCRWKLQTTWQEEQPREAGSGATDPIPTSHHAFMTNIAFIFSSTMSECVTVNTLVAALAHKVFLANIWLLVFSVNILSSRPPGVHRIPLRTSTIDTESFRATSTEEGTIGIIKGKNTIGAFRLASPLEVMSQRTTDKTKQQLLPLPQTARFSSSVEAPESYKIPLPPAQPLVRFSFSST</sequence>
<dbReference type="RefSeq" id="XP_062693571.1">
    <property type="nucleotide sequence ID" value="XM_062834843.1"/>
</dbReference>
<protein>
    <submittedName>
        <fullName evidence="1">Uncharacterized protein</fullName>
    </submittedName>
</protein>
<gene>
    <name evidence="1" type="ORF">B0T23DRAFT_315142</name>
</gene>